<organism evidence="1 2">
    <name type="scientific">Bremerella volcania</name>
    <dbReference type="NCBI Taxonomy" id="2527984"/>
    <lineage>
        <taxon>Bacteria</taxon>
        <taxon>Pseudomonadati</taxon>
        <taxon>Planctomycetota</taxon>
        <taxon>Planctomycetia</taxon>
        <taxon>Pirellulales</taxon>
        <taxon>Pirellulaceae</taxon>
        <taxon>Bremerella</taxon>
    </lineage>
</organism>
<dbReference type="OrthoDB" id="286766at2"/>
<dbReference type="KEGG" id="bvo:Pan97_24680"/>
<sequence>MTLVQMYELYKNGYAAHADIGEVTYQDSTETIANVKARKCAPRDDELASVGAHVGLQTTLATFVLWDVSLDDTEPKPGGKITWPGSGTWTIVSLRREHFDTQWRCLCRQDK</sequence>
<reference evidence="2" key="1">
    <citation type="submission" date="2019-02" db="EMBL/GenBank/DDBJ databases">
        <title>Deep-cultivation of Planctomycetes and their phenomic and genomic characterization uncovers novel biology.</title>
        <authorList>
            <person name="Wiegand S."/>
            <person name="Jogler M."/>
            <person name="Boedeker C."/>
            <person name="Pinto D."/>
            <person name="Vollmers J."/>
            <person name="Rivas-Marin E."/>
            <person name="Kohn T."/>
            <person name="Peeters S.H."/>
            <person name="Heuer A."/>
            <person name="Rast P."/>
            <person name="Oberbeckmann S."/>
            <person name="Bunk B."/>
            <person name="Jeske O."/>
            <person name="Meyerdierks A."/>
            <person name="Storesund J.E."/>
            <person name="Kallscheuer N."/>
            <person name="Luecker S."/>
            <person name="Lage O.M."/>
            <person name="Pohl T."/>
            <person name="Merkel B.J."/>
            <person name="Hornburger P."/>
            <person name="Mueller R.-W."/>
            <person name="Bruemmer F."/>
            <person name="Labrenz M."/>
            <person name="Spormann A.M."/>
            <person name="Op den Camp H."/>
            <person name="Overmann J."/>
            <person name="Amann R."/>
            <person name="Jetten M.S.M."/>
            <person name="Mascher T."/>
            <person name="Medema M.H."/>
            <person name="Devos D.P."/>
            <person name="Kaster A.-K."/>
            <person name="Ovreas L."/>
            <person name="Rohde M."/>
            <person name="Galperin M.Y."/>
            <person name="Jogler C."/>
        </authorList>
    </citation>
    <scope>NUCLEOTIDE SEQUENCE [LARGE SCALE GENOMIC DNA]</scope>
    <source>
        <strain evidence="2">Pan97</strain>
    </source>
</reference>
<proteinExistence type="predicted"/>
<name>A0A518C880_9BACT</name>
<dbReference type="RefSeq" id="WP_144972814.1">
    <property type="nucleotide sequence ID" value="NZ_CP036289.1"/>
</dbReference>
<dbReference type="Proteomes" id="UP000318626">
    <property type="component" value="Chromosome"/>
</dbReference>
<protein>
    <submittedName>
        <fullName evidence="1">Uncharacterized protein</fullName>
    </submittedName>
</protein>
<accession>A0A518C880</accession>
<dbReference type="EMBL" id="CP036289">
    <property type="protein sequence ID" value="QDU75436.1"/>
    <property type="molecule type" value="Genomic_DNA"/>
</dbReference>
<evidence type="ECO:0000313" key="2">
    <source>
        <dbReference type="Proteomes" id="UP000318626"/>
    </source>
</evidence>
<evidence type="ECO:0000313" key="1">
    <source>
        <dbReference type="EMBL" id="QDU75436.1"/>
    </source>
</evidence>
<keyword evidence="2" id="KW-1185">Reference proteome</keyword>
<gene>
    <name evidence="1" type="ORF">Pan97_24680</name>
</gene>
<dbReference type="AlphaFoldDB" id="A0A518C880"/>